<evidence type="ECO:0000256" key="8">
    <source>
        <dbReference type="SAM" id="Phobius"/>
    </source>
</evidence>
<dbReference type="Pfam" id="PF06011">
    <property type="entry name" value="TRP"/>
    <property type="match status" value="1"/>
</dbReference>
<dbReference type="STRING" id="1245745.A0A0A2VXQ4"/>
<feature type="domain" description="ML-like" evidence="10">
    <location>
        <begin position="28"/>
        <end position="169"/>
    </location>
</feature>
<evidence type="ECO:0000313" key="11">
    <source>
        <dbReference type="EMBL" id="KGQ05534.1"/>
    </source>
</evidence>
<evidence type="ECO:0000256" key="1">
    <source>
        <dbReference type="ARBA" id="ARBA00004141"/>
    </source>
</evidence>
<keyword evidence="6 8" id="KW-0472">Membrane</keyword>
<feature type="compositionally biased region" description="Basic and acidic residues" evidence="7">
    <location>
        <begin position="674"/>
        <end position="703"/>
    </location>
</feature>
<feature type="transmembrane region" description="Helical" evidence="8">
    <location>
        <begin position="543"/>
        <end position="562"/>
    </location>
</feature>
<proteinExistence type="inferred from homology"/>
<keyword evidence="5 8" id="KW-1133">Transmembrane helix</keyword>
<dbReference type="eggNOG" id="ENOG502QSVZ">
    <property type="taxonomic scope" value="Eukaryota"/>
</dbReference>
<dbReference type="Pfam" id="PF14558">
    <property type="entry name" value="TRP_N"/>
    <property type="match status" value="1"/>
</dbReference>
<evidence type="ECO:0000256" key="7">
    <source>
        <dbReference type="SAM" id="MobiDB-lite"/>
    </source>
</evidence>
<evidence type="ECO:0000256" key="3">
    <source>
        <dbReference type="ARBA" id="ARBA00022692"/>
    </source>
</evidence>
<dbReference type="Proteomes" id="UP000030106">
    <property type="component" value="Unassembled WGS sequence"/>
</dbReference>
<feature type="transmembrane region" description="Helical" evidence="8">
    <location>
        <begin position="344"/>
        <end position="370"/>
    </location>
</feature>
<evidence type="ECO:0000256" key="2">
    <source>
        <dbReference type="ARBA" id="ARBA00010642"/>
    </source>
</evidence>
<dbReference type="AlphaFoldDB" id="A0A0A2VXQ4"/>
<feature type="transmembrane region" description="Helical" evidence="8">
    <location>
        <begin position="574"/>
        <end position="603"/>
    </location>
</feature>
<name>A0A0A2VXQ4_BEABA</name>
<evidence type="ECO:0000313" key="12">
    <source>
        <dbReference type="Proteomes" id="UP000030106"/>
    </source>
</evidence>
<evidence type="ECO:0000256" key="6">
    <source>
        <dbReference type="ARBA" id="ARBA00023136"/>
    </source>
</evidence>
<evidence type="ECO:0000256" key="9">
    <source>
        <dbReference type="SAM" id="SignalP"/>
    </source>
</evidence>
<sequence length="733" mass="79582">MARPSTRWSSWPSLFASVLLATGAMASDILTTSGFTDCGSDSSIKVDKVDITYNNANKTVMFDVAGTSTKEQNVTAHLKVSAYGNQIYERSFNPCDTATFVQQLCPLPAGSFAARGSQQIPDEFAKMVPGIAFQVPDIAANAKLELESADTKQKVACIESSVTNGKTVNVPAVSYVAAGVAGVALLASGISAAGAALGSGAGGPGTGTVSPSFTETFGWFQGMAMNGMLSVSYPPVYQSFTKNFGFSVGLVPWTGALSAIDSLRESTGGNLTYDNAEYVANATAGQGSMFHAKRAVGAIATIALRDIETSVNSTEATKSPSSFQQTAQGIEKYARQLAVPKSDIFMMALLVVAIIIASIVLVMVLVKVILEAWAIWGTFPESLKGFRKHYWGSIARTITNLILLLYGIWVLYCVFQFSRADSSWVAKLLAGITLAIFTGVLGFFAWKIYSTVQKLKAVEGDAKGLYDDKELWTKYSLFYDAYSKGYWWLFIPVIVYMFAKGACIAAGDGHGMQQTIAQLVIEGCMLGLLLWSRPYERRAGNVLNIIIQTIRVLSVACILIFVEEFGIAQTTKTVTGLVLIIVQSTLTGLLAILVAWNAISACITANPHRLRRKEMEKRNRELDTLTPLDAHNSLLIRPGSGKSFYSISSVEQEKHQANAAHTNVPNPYSYYNRQTDDGDRLPEAPEPYRDEPTRDLTHSEQRTYGHARQPTYPDLENGGYRGVPQTNPGYSRW</sequence>
<keyword evidence="4 9" id="KW-0732">Signal</keyword>
<dbReference type="SMART" id="SM01320">
    <property type="entry name" value="TRP_N"/>
    <property type="match status" value="1"/>
</dbReference>
<evidence type="ECO:0000256" key="4">
    <source>
        <dbReference type="ARBA" id="ARBA00022729"/>
    </source>
</evidence>
<feature type="transmembrane region" description="Helical" evidence="8">
    <location>
        <begin position="424"/>
        <end position="446"/>
    </location>
</feature>
<dbReference type="InterPro" id="IPR032800">
    <property type="entry name" value="TRP_N"/>
</dbReference>
<dbReference type="InterPro" id="IPR040241">
    <property type="entry name" value="TRP_Flc/Pkd2-like"/>
</dbReference>
<dbReference type="EMBL" id="ANFO01000940">
    <property type="protein sequence ID" value="KGQ05534.1"/>
    <property type="molecule type" value="Genomic_DNA"/>
</dbReference>
<organism evidence="11 12">
    <name type="scientific">Beauveria bassiana D1-5</name>
    <dbReference type="NCBI Taxonomy" id="1245745"/>
    <lineage>
        <taxon>Eukaryota</taxon>
        <taxon>Fungi</taxon>
        <taxon>Dikarya</taxon>
        <taxon>Ascomycota</taxon>
        <taxon>Pezizomycotina</taxon>
        <taxon>Sordariomycetes</taxon>
        <taxon>Hypocreomycetidae</taxon>
        <taxon>Hypocreales</taxon>
        <taxon>Cordycipitaceae</taxon>
        <taxon>Beauveria</taxon>
    </lineage>
</organism>
<feature type="transmembrane region" description="Helical" evidence="8">
    <location>
        <begin position="486"/>
        <end position="507"/>
    </location>
</feature>
<feature type="signal peptide" evidence="9">
    <location>
        <begin position="1"/>
        <end position="26"/>
    </location>
</feature>
<dbReference type="GO" id="GO:0009272">
    <property type="term" value="P:fungal-type cell wall biogenesis"/>
    <property type="evidence" value="ECO:0007669"/>
    <property type="project" value="TreeGrafter"/>
</dbReference>
<comment type="subcellular location">
    <subcellularLocation>
        <location evidence="1">Membrane</location>
        <topology evidence="1">Multi-pass membrane protein</topology>
    </subcellularLocation>
</comment>
<dbReference type="GO" id="GO:0055085">
    <property type="term" value="P:transmembrane transport"/>
    <property type="evidence" value="ECO:0007669"/>
    <property type="project" value="TreeGrafter"/>
</dbReference>
<feature type="compositionally biased region" description="Polar residues" evidence="7">
    <location>
        <begin position="659"/>
        <end position="673"/>
    </location>
</feature>
<dbReference type="PANTHER" id="PTHR31145">
    <property type="entry name" value="INTEGRAL MEMBRANE PROTEIN (AFU_ORTHOLOGUE AFUA_7G01610)"/>
    <property type="match status" value="1"/>
</dbReference>
<feature type="chain" id="PRO_5001996160" evidence="9">
    <location>
        <begin position="27"/>
        <end position="733"/>
    </location>
</feature>
<comment type="similarity">
    <text evidence="2">Belongs to the transient receptor potential (TRP) ion channel family.</text>
</comment>
<gene>
    <name evidence="11" type="ORF">BBAD15_g9222</name>
</gene>
<accession>A0A0A2VXQ4</accession>
<dbReference type="GO" id="GO:0016020">
    <property type="term" value="C:membrane"/>
    <property type="evidence" value="ECO:0007669"/>
    <property type="project" value="UniProtKB-SubCell"/>
</dbReference>
<comment type="caution">
    <text evidence="11">The sequence shown here is derived from an EMBL/GenBank/DDBJ whole genome shotgun (WGS) entry which is preliminary data.</text>
</comment>
<reference evidence="11 12" key="1">
    <citation type="submission" date="2012-10" db="EMBL/GenBank/DDBJ databases">
        <title>Genome sequencing and analysis of entomopathogenic fungi Beauveria bassiana D1-5.</title>
        <authorList>
            <person name="Li Q."/>
            <person name="Wang L."/>
            <person name="Zhang Z."/>
            <person name="Wang Q."/>
            <person name="Ren J."/>
            <person name="Wang M."/>
            <person name="Xu W."/>
            <person name="Wang J."/>
            <person name="Lu Y."/>
            <person name="Du Q."/>
            <person name="Sun Z."/>
        </authorList>
    </citation>
    <scope>NUCLEOTIDE SEQUENCE [LARGE SCALE GENOMIC DNA]</scope>
    <source>
        <strain evidence="11 12">D1-5</strain>
    </source>
</reference>
<feature type="region of interest" description="Disordered" evidence="7">
    <location>
        <begin position="656"/>
        <end position="733"/>
    </location>
</feature>
<dbReference type="InterPro" id="IPR010308">
    <property type="entry name" value="TRP_C"/>
</dbReference>
<dbReference type="OrthoDB" id="2115177at2759"/>
<evidence type="ECO:0000256" key="5">
    <source>
        <dbReference type="ARBA" id="ARBA00022989"/>
    </source>
</evidence>
<dbReference type="PANTHER" id="PTHR31145:SF5">
    <property type="entry name" value="DUF907 DOMAIN PROTEIN (AFU_ORTHOLOGUE AFUA_2G06100)"/>
    <property type="match status" value="1"/>
</dbReference>
<feature type="transmembrane region" description="Helical" evidence="8">
    <location>
        <begin position="390"/>
        <end position="412"/>
    </location>
</feature>
<evidence type="ECO:0000259" key="10">
    <source>
        <dbReference type="SMART" id="SM01320"/>
    </source>
</evidence>
<keyword evidence="3 8" id="KW-0812">Transmembrane</keyword>
<feature type="compositionally biased region" description="Polar residues" evidence="7">
    <location>
        <begin position="724"/>
        <end position="733"/>
    </location>
</feature>
<dbReference type="HOGENOM" id="CLU_013753_0_0_1"/>
<protein>
    <submittedName>
        <fullName evidence="11">Flavin carrier protein 2</fullName>
    </submittedName>
</protein>